<evidence type="ECO:0000313" key="3">
    <source>
        <dbReference type="Proteomes" id="UP000009072"/>
    </source>
</evidence>
<reference evidence="2 3" key="1">
    <citation type="journal article" date="2004" name="Genome Res.">
        <title>The complete genome and proteome of Mycoplasma mobile.</title>
        <authorList>
            <person name="Jaffe J.D."/>
            <person name="Stange-Thomann N."/>
            <person name="Smith C."/>
            <person name="DeCaprio D."/>
            <person name="Fisher S."/>
            <person name="Butler J."/>
            <person name="Calvo S."/>
            <person name="Elkins T."/>
            <person name="FitzGerald M.G."/>
            <person name="Hafez N."/>
            <person name="Kodira C.D."/>
            <person name="Major J."/>
            <person name="Wang S."/>
            <person name="Wilkinson J."/>
            <person name="Nicol R."/>
            <person name="Nusbaum C."/>
            <person name="Birren B."/>
            <person name="Berg H.C."/>
            <person name="Church G.M."/>
        </authorList>
    </citation>
    <scope>NUCLEOTIDE SEQUENCE [LARGE SCALE GENOMIC DNA]</scope>
    <source>
        <strain evidence="3">ATCC 43663 / 163K / NCTC 11711</strain>
    </source>
</reference>
<dbReference type="eggNOG" id="COG3981">
    <property type="taxonomic scope" value="Bacteria"/>
</dbReference>
<dbReference type="PANTHER" id="PTHR39173:SF1">
    <property type="entry name" value="ACETYLTRANSFERASE"/>
    <property type="match status" value="1"/>
</dbReference>
<dbReference type="Gene3D" id="3.40.630.30">
    <property type="match status" value="1"/>
</dbReference>
<evidence type="ECO:0000259" key="1">
    <source>
        <dbReference type="PROSITE" id="PS51186"/>
    </source>
</evidence>
<dbReference type="PANTHER" id="PTHR39173">
    <property type="entry name" value="ACETYLTRANSFERASE"/>
    <property type="match status" value="1"/>
</dbReference>
<dbReference type="KEGG" id="mmo:MMOB3180"/>
<accession>Q6KHX2</accession>
<dbReference type="InterPro" id="IPR000182">
    <property type="entry name" value="GNAT_dom"/>
</dbReference>
<dbReference type="GO" id="GO:0016747">
    <property type="term" value="F:acyltransferase activity, transferring groups other than amino-acyl groups"/>
    <property type="evidence" value="ECO:0007669"/>
    <property type="project" value="InterPro"/>
</dbReference>
<gene>
    <name evidence="2" type="ordered locus">MMOB3180</name>
</gene>
<dbReference type="HOGENOM" id="CLU_113231_3_1_14"/>
<dbReference type="RefSeq" id="WP_011264838.1">
    <property type="nucleotide sequence ID" value="NC_006908.1"/>
</dbReference>
<dbReference type="STRING" id="267748.MMOB3180"/>
<organism evidence="2 3">
    <name type="scientific">Mycoplasma mobile (strain ATCC 43663 / 163K / NCTC 11711)</name>
    <name type="common">Mesomycoplasma mobile</name>
    <dbReference type="NCBI Taxonomy" id="267748"/>
    <lineage>
        <taxon>Bacteria</taxon>
        <taxon>Bacillati</taxon>
        <taxon>Mycoplasmatota</taxon>
        <taxon>Mycoplasmoidales</taxon>
        <taxon>Metamycoplasmataceae</taxon>
        <taxon>Mesomycoplasma</taxon>
    </lineage>
</organism>
<keyword evidence="2" id="KW-0808">Transferase</keyword>
<dbReference type="OrthoDB" id="9797989at2"/>
<evidence type="ECO:0000313" key="2">
    <source>
        <dbReference type="EMBL" id="AAT27804.1"/>
    </source>
</evidence>
<dbReference type="PROSITE" id="PS51186">
    <property type="entry name" value="GNAT"/>
    <property type="match status" value="1"/>
</dbReference>
<dbReference type="SUPFAM" id="SSF55729">
    <property type="entry name" value="Acyl-CoA N-acyltransferases (Nat)"/>
    <property type="match status" value="1"/>
</dbReference>
<dbReference type="EMBL" id="AE017308">
    <property type="protein sequence ID" value="AAT27804.1"/>
    <property type="molecule type" value="Genomic_DNA"/>
</dbReference>
<dbReference type="Proteomes" id="UP000009072">
    <property type="component" value="Chromosome"/>
</dbReference>
<feature type="domain" description="N-acetyltransferase" evidence="1">
    <location>
        <begin position="21"/>
        <end position="174"/>
    </location>
</feature>
<protein>
    <submittedName>
        <fullName evidence="2">Predicted acetyltransferase</fullName>
    </submittedName>
</protein>
<dbReference type="Pfam" id="PF13302">
    <property type="entry name" value="Acetyltransf_3"/>
    <property type="match status" value="1"/>
</dbReference>
<dbReference type="AlphaFoldDB" id="Q6KHX2"/>
<proteinExistence type="predicted"/>
<dbReference type="InterPro" id="IPR016181">
    <property type="entry name" value="Acyl_CoA_acyltransferase"/>
</dbReference>
<keyword evidence="3" id="KW-1185">Reference proteome</keyword>
<name>Q6KHX2_MYCM1</name>
<sequence length="177" mass="21301">MNHIIKKLDRKMEDQWLDYVEEFKKFQEILVPDFSNLNFKNLRFDLKHSKNPKYLPNNWVPYEILFLVEKDTNFIIGAISIRYELSDYLYKIGGNIGYGIRPTQRGKNNGTTLLFLGLKYLKENLSKHKLEKVLITCDERNIASKKIILKNGGIWENTIYDYEFKRYVERYWIYLNN</sequence>